<reference evidence="9" key="1">
    <citation type="submission" date="2020-09" db="EMBL/GenBank/DDBJ databases">
        <title>Bacillus faecalis sp. nov., a moderately halophilic bacterium isolated from cow faeces.</title>
        <authorList>
            <person name="Jiang L."/>
            <person name="Lee J."/>
        </authorList>
    </citation>
    <scope>NUCLEOTIDE SEQUENCE</scope>
    <source>
        <strain evidence="9">AGMB 02131</strain>
    </source>
</reference>
<keyword evidence="3" id="KW-0813">Transport</keyword>
<comment type="similarity">
    <text evidence="2">Belongs to the binding-protein-dependent transport system permease family. FecCD subfamily.</text>
</comment>
<dbReference type="PANTHER" id="PTHR30472">
    <property type="entry name" value="FERRIC ENTEROBACTIN TRANSPORT SYSTEM PERMEASE PROTEIN"/>
    <property type="match status" value="1"/>
</dbReference>
<dbReference type="Gene3D" id="1.10.3470.10">
    <property type="entry name" value="ABC transporter involved in vitamin B12 uptake, BtuC"/>
    <property type="match status" value="1"/>
</dbReference>
<gene>
    <name evidence="9" type="ORF">IEO70_01230</name>
</gene>
<dbReference type="GO" id="GO:0005886">
    <property type="term" value="C:plasma membrane"/>
    <property type="evidence" value="ECO:0007669"/>
    <property type="project" value="UniProtKB-SubCell"/>
</dbReference>
<dbReference type="GO" id="GO:0022857">
    <property type="term" value="F:transmembrane transporter activity"/>
    <property type="evidence" value="ECO:0007669"/>
    <property type="project" value="InterPro"/>
</dbReference>
<evidence type="ECO:0000256" key="2">
    <source>
        <dbReference type="ARBA" id="ARBA00007935"/>
    </source>
</evidence>
<dbReference type="Pfam" id="PF01032">
    <property type="entry name" value="FecCD"/>
    <property type="match status" value="1"/>
</dbReference>
<feature type="transmembrane region" description="Helical" evidence="8">
    <location>
        <begin position="78"/>
        <end position="97"/>
    </location>
</feature>
<evidence type="ECO:0000256" key="7">
    <source>
        <dbReference type="ARBA" id="ARBA00023136"/>
    </source>
</evidence>
<feature type="transmembrane region" description="Helical" evidence="8">
    <location>
        <begin position="290"/>
        <end position="308"/>
    </location>
</feature>
<evidence type="ECO:0000256" key="3">
    <source>
        <dbReference type="ARBA" id="ARBA00022448"/>
    </source>
</evidence>
<feature type="transmembrane region" description="Helical" evidence="8">
    <location>
        <begin position="104"/>
        <end position="127"/>
    </location>
</feature>
<keyword evidence="5 8" id="KW-0812">Transmembrane</keyword>
<feature type="transmembrane region" description="Helical" evidence="8">
    <location>
        <begin position="262"/>
        <end position="284"/>
    </location>
</feature>
<dbReference type="InterPro" id="IPR037294">
    <property type="entry name" value="ABC_BtuC-like"/>
</dbReference>
<proteinExistence type="inferred from homology"/>
<sequence length="316" mass="33226">MTIAFALSLQYGSKNYTLSTVFDAVFHYKKDVVEHQIIYEIRMPRAVAAALIGSFLALSGCVMQVLTRNPLAEPQLLGVSYGAAFALVITLAFYPTLSMTGTMLASIVGAGIAVVLVFGLAAISNGATAPVKLALAGVALGMFLSSLTSCISLYFDVAKDMSFWYAGGLSAITWTSVKLLSVAGLFGYIIVALIARALTILHLGEDMTKGLGIHIGLVRVLGVMAVLLLTGSSVAVSGTIGFIGLVVPHICRMLVGTDYRLLLPVSALFGAALLLFADLGAKLINPPYETPVGVITALIGVPFFIYLVRRGRGPSF</sequence>
<feature type="transmembrane region" description="Helical" evidence="8">
    <location>
        <begin position="235"/>
        <end position="255"/>
    </location>
</feature>
<keyword evidence="6 8" id="KW-1133">Transmembrane helix</keyword>
<protein>
    <submittedName>
        <fullName evidence="9">Iron ABC transporter permease</fullName>
    </submittedName>
</protein>
<evidence type="ECO:0000256" key="4">
    <source>
        <dbReference type="ARBA" id="ARBA00022475"/>
    </source>
</evidence>
<dbReference type="CDD" id="cd06550">
    <property type="entry name" value="TM_ABC_iron-siderophores_like"/>
    <property type="match status" value="1"/>
</dbReference>
<dbReference type="FunFam" id="1.10.3470.10:FF:000001">
    <property type="entry name" value="Vitamin B12 ABC transporter permease BtuC"/>
    <property type="match status" value="1"/>
</dbReference>
<keyword evidence="10" id="KW-1185">Reference proteome</keyword>
<keyword evidence="7 8" id="KW-0472">Membrane</keyword>
<evidence type="ECO:0000256" key="1">
    <source>
        <dbReference type="ARBA" id="ARBA00004651"/>
    </source>
</evidence>
<evidence type="ECO:0000256" key="5">
    <source>
        <dbReference type="ARBA" id="ARBA00022692"/>
    </source>
</evidence>
<evidence type="ECO:0000256" key="6">
    <source>
        <dbReference type="ARBA" id="ARBA00022989"/>
    </source>
</evidence>
<comment type="caution">
    <text evidence="9">The sequence shown here is derived from an EMBL/GenBank/DDBJ whole genome shotgun (WGS) entry which is preliminary data.</text>
</comment>
<feature type="transmembrane region" description="Helical" evidence="8">
    <location>
        <begin position="185"/>
        <end position="204"/>
    </location>
</feature>
<dbReference type="InterPro" id="IPR000522">
    <property type="entry name" value="ABC_transptr_permease_BtuC"/>
</dbReference>
<dbReference type="GO" id="GO:0033214">
    <property type="term" value="P:siderophore-iron import into cell"/>
    <property type="evidence" value="ECO:0007669"/>
    <property type="project" value="TreeGrafter"/>
</dbReference>
<feature type="transmembrane region" description="Helical" evidence="8">
    <location>
        <begin position="46"/>
        <end position="66"/>
    </location>
</feature>
<comment type="subcellular location">
    <subcellularLocation>
        <location evidence="1">Cell membrane</location>
        <topology evidence="1">Multi-pass membrane protein</topology>
    </subcellularLocation>
</comment>
<dbReference type="Proteomes" id="UP000602076">
    <property type="component" value="Unassembled WGS sequence"/>
</dbReference>
<dbReference type="PANTHER" id="PTHR30472:SF58">
    <property type="entry name" value="IRON(3+)-HYDROXAMATE IMPORT SYSTEM PERMEASE PROTEIN FHUB"/>
    <property type="match status" value="1"/>
</dbReference>
<evidence type="ECO:0000256" key="8">
    <source>
        <dbReference type="SAM" id="Phobius"/>
    </source>
</evidence>
<accession>A0A927H8Y5</accession>
<dbReference type="EMBL" id="JACXSI010000001">
    <property type="protein sequence ID" value="MBD3107000.1"/>
    <property type="molecule type" value="Genomic_DNA"/>
</dbReference>
<dbReference type="SUPFAM" id="SSF81345">
    <property type="entry name" value="ABC transporter involved in vitamin B12 uptake, BtuC"/>
    <property type="match status" value="1"/>
</dbReference>
<evidence type="ECO:0000313" key="9">
    <source>
        <dbReference type="EMBL" id="MBD3107000.1"/>
    </source>
</evidence>
<dbReference type="AlphaFoldDB" id="A0A927H8Y5"/>
<keyword evidence="4" id="KW-1003">Cell membrane</keyword>
<evidence type="ECO:0000313" key="10">
    <source>
        <dbReference type="Proteomes" id="UP000602076"/>
    </source>
</evidence>
<name>A0A927H8Y5_9BACI</name>
<feature type="transmembrane region" description="Helical" evidence="8">
    <location>
        <begin position="133"/>
        <end position="155"/>
    </location>
</feature>
<organism evidence="9 10">
    <name type="scientific">Peribacillus faecalis</name>
    <dbReference type="NCBI Taxonomy" id="2772559"/>
    <lineage>
        <taxon>Bacteria</taxon>
        <taxon>Bacillati</taxon>
        <taxon>Bacillota</taxon>
        <taxon>Bacilli</taxon>
        <taxon>Bacillales</taxon>
        <taxon>Bacillaceae</taxon>
        <taxon>Peribacillus</taxon>
    </lineage>
</organism>